<evidence type="ECO:0000256" key="4">
    <source>
        <dbReference type="ARBA" id="ARBA00022723"/>
    </source>
</evidence>
<evidence type="ECO:0000256" key="8">
    <source>
        <dbReference type="ARBA" id="ARBA00022989"/>
    </source>
</evidence>
<name>A0A0R3QR37_9BILA</name>
<keyword evidence="3 10" id="KW-0812">Transmembrane</keyword>
<evidence type="ECO:0000313" key="12">
    <source>
        <dbReference type="EMBL" id="VDO27352.1"/>
    </source>
</evidence>
<dbReference type="PROSITE" id="PS51292">
    <property type="entry name" value="ZF_RING_CH"/>
    <property type="match status" value="1"/>
</dbReference>
<dbReference type="InterPro" id="IPR011016">
    <property type="entry name" value="Znf_RING-CH"/>
</dbReference>
<evidence type="ECO:0000313" key="13">
    <source>
        <dbReference type="Proteomes" id="UP000280834"/>
    </source>
</evidence>
<dbReference type="PANTHER" id="PTHR46065:SF5">
    <property type="entry name" value="RING-CH-TYPE DOMAIN-CONTAINING PROTEIN"/>
    <property type="match status" value="1"/>
</dbReference>
<dbReference type="STRING" id="42155.A0A0R3QR37"/>
<dbReference type="WBParaSite" id="BTMF_0001017201-mRNA-1">
    <property type="protein sequence ID" value="BTMF_0001017201-mRNA-1"/>
    <property type="gene ID" value="BTMF_0001017201"/>
</dbReference>
<feature type="domain" description="RING-CH-type" evidence="11">
    <location>
        <begin position="36"/>
        <end position="104"/>
    </location>
</feature>
<gene>
    <name evidence="12" type="ORF">BTMF_LOCUS8223</name>
</gene>
<evidence type="ECO:0000259" key="11">
    <source>
        <dbReference type="PROSITE" id="PS51292"/>
    </source>
</evidence>
<dbReference type="EMBL" id="UZAG01016296">
    <property type="protein sequence ID" value="VDO27352.1"/>
    <property type="molecule type" value="Genomic_DNA"/>
</dbReference>
<evidence type="ECO:0000256" key="1">
    <source>
        <dbReference type="ARBA" id="ARBA00004141"/>
    </source>
</evidence>
<evidence type="ECO:0000256" key="6">
    <source>
        <dbReference type="ARBA" id="ARBA00022786"/>
    </source>
</evidence>
<dbReference type="InterPro" id="IPR013083">
    <property type="entry name" value="Znf_RING/FYVE/PHD"/>
</dbReference>
<dbReference type="Pfam" id="PF12906">
    <property type="entry name" value="RINGv"/>
    <property type="match status" value="1"/>
</dbReference>
<keyword evidence="13" id="KW-1185">Reference proteome</keyword>
<evidence type="ECO:0000313" key="14">
    <source>
        <dbReference type="WBParaSite" id="BTMF_0001017201-mRNA-1"/>
    </source>
</evidence>
<dbReference type="AlphaFoldDB" id="A0A0R3QR37"/>
<keyword evidence="9 10" id="KW-0472">Membrane</keyword>
<keyword evidence="6" id="KW-0833">Ubl conjugation pathway</keyword>
<reference evidence="12 13" key="2">
    <citation type="submission" date="2018-11" db="EMBL/GenBank/DDBJ databases">
        <authorList>
            <consortium name="Pathogen Informatics"/>
        </authorList>
    </citation>
    <scope>NUCLEOTIDE SEQUENCE [LARGE SCALE GENOMIC DNA]</scope>
</reference>
<reference evidence="14" key="1">
    <citation type="submission" date="2017-02" db="UniProtKB">
        <authorList>
            <consortium name="WormBaseParasite"/>
        </authorList>
    </citation>
    <scope>IDENTIFICATION</scope>
</reference>
<keyword evidence="4" id="KW-0479">Metal-binding</keyword>
<dbReference type="GO" id="GO:0008270">
    <property type="term" value="F:zinc ion binding"/>
    <property type="evidence" value="ECO:0007669"/>
    <property type="project" value="UniProtKB-KW"/>
</dbReference>
<evidence type="ECO:0000256" key="3">
    <source>
        <dbReference type="ARBA" id="ARBA00022692"/>
    </source>
</evidence>
<evidence type="ECO:0000256" key="9">
    <source>
        <dbReference type="ARBA" id="ARBA00023136"/>
    </source>
</evidence>
<dbReference type="Gene3D" id="3.30.40.10">
    <property type="entry name" value="Zinc/RING finger domain, C3HC4 (zinc finger)"/>
    <property type="match status" value="1"/>
</dbReference>
<accession>A0A0R3QR37</accession>
<sequence length="212" mass="24915">MTREAGSGTEATSSFFTCSNDKFLLSTRSERAEKQMSSVRKLNCRICLEEDNESNLISPCECRGSLQFVHTRCLQHWFDVMHTRVTNALIIKLCQICKTQYELEDYGMKPYTEWTLPQPLSDDWEDQLDFKCALFWLVFMSRITYIVLKHGMRETRLAVIHIVGGGKMYYIWLLSFCINFAYYSTVIYAVIKRWKEINSIYVWKSKGTKKNN</sequence>
<evidence type="ECO:0000256" key="2">
    <source>
        <dbReference type="ARBA" id="ARBA00022679"/>
    </source>
</evidence>
<protein>
    <submittedName>
        <fullName evidence="14">RING-CH-type domain-containing protein</fullName>
    </submittedName>
</protein>
<comment type="subcellular location">
    <subcellularLocation>
        <location evidence="1">Membrane</location>
        <topology evidence="1">Multi-pass membrane protein</topology>
    </subcellularLocation>
</comment>
<feature type="transmembrane region" description="Helical" evidence="10">
    <location>
        <begin position="168"/>
        <end position="191"/>
    </location>
</feature>
<keyword evidence="5" id="KW-0863">Zinc-finger</keyword>
<keyword evidence="8 10" id="KW-1133">Transmembrane helix</keyword>
<dbReference type="GO" id="GO:0016567">
    <property type="term" value="P:protein ubiquitination"/>
    <property type="evidence" value="ECO:0007669"/>
    <property type="project" value="TreeGrafter"/>
</dbReference>
<keyword evidence="2" id="KW-0808">Transferase</keyword>
<proteinExistence type="predicted"/>
<evidence type="ECO:0000256" key="7">
    <source>
        <dbReference type="ARBA" id="ARBA00022833"/>
    </source>
</evidence>
<dbReference type="CDD" id="cd16495">
    <property type="entry name" value="RING_CH-C4HC3_MARCH"/>
    <property type="match status" value="1"/>
</dbReference>
<evidence type="ECO:0000256" key="5">
    <source>
        <dbReference type="ARBA" id="ARBA00022771"/>
    </source>
</evidence>
<dbReference type="GO" id="GO:0004842">
    <property type="term" value="F:ubiquitin-protein transferase activity"/>
    <property type="evidence" value="ECO:0007669"/>
    <property type="project" value="TreeGrafter"/>
</dbReference>
<dbReference type="PANTHER" id="PTHR46065">
    <property type="entry name" value="E3 UBIQUITIN-PROTEIN LIGASE MARCH 2/3 FAMILY MEMBER"/>
    <property type="match status" value="1"/>
</dbReference>
<dbReference type="SUPFAM" id="SSF57850">
    <property type="entry name" value="RING/U-box"/>
    <property type="match status" value="1"/>
</dbReference>
<evidence type="ECO:0000256" key="10">
    <source>
        <dbReference type="SAM" id="Phobius"/>
    </source>
</evidence>
<dbReference type="GO" id="GO:0016020">
    <property type="term" value="C:membrane"/>
    <property type="evidence" value="ECO:0007669"/>
    <property type="project" value="UniProtKB-SubCell"/>
</dbReference>
<dbReference type="SMART" id="SM00744">
    <property type="entry name" value="RINGv"/>
    <property type="match status" value="1"/>
</dbReference>
<dbReference type="Proteomes" id="UP000280834">
    <property type="component" value="Unassembled WGS sequence"/>
</dbReference>
<organism evidence="14">
    <name type="scientific">Brugia timori</name>
    <dbReference type="NCBI Taxonomy" id="42155"/>
    <lineage>
        <taxon>Eukaryota</taxon>
        <taxon>Metazoa</taxon>
        <taxon>Ecdysozoa</taxon>
        <taxon>Nematoda</taxon>
        <taxon>Chromadorea</taxon>
        <taxon>Rhabditida</taxon>
        <taxon>Spirurina</taxon>
        <taxon>Spiruromorpha</taxon>
        <taxon>Filarioidea</taxon>
        <taxon>Onchocercidae</taxon>
        <taxon>Brugia</taxon>
    </lineage>
</organism>
<keyword evidence="7" id="KW-0862">Zinc</keyword>